<dbReference type="Pfam" id="PF01663">
    <property type="entry name" value="Phosphodiest"/>
    <property type="match status" value="1"/>
</dbReference>
<dbReference type="RefSeq" id="WP_146401478.1">
    <property type="nucleotide sequence ID" value="NZ_SJPQ01000003.1"/>
</dbReference>
<dbReference type="InterPro" id="IPR002591">
    <property type="entry name" value="Phosphodiest/P_Trfase"/>
</dbReference>
<dbReference type="EMBL" id="SJPQ01000003">
    <property type="protein sequence ID" value="TWT87389.1"/>
    <property type="molecule type" value="Genomic_DNA"/>
</dbReference>
<name>A0A5C5ZJ63_9BACT</name>
<reference evidence="1 2" key="1">
    <citation type="submission" date="2019-02" db="EMBL/GenBank/DDBJ databases">
        <title>Deep-cultivation of Planctomycetes and their phenomic and genomic characterization uncovers novel biology.</title>
        <authorList>
            <person name="Wiegand S."/>
            <person name="Jogler M."/>
            <person name="Boedeker C."/>
            <person name="Pinto D."/>
            <person name="Vollmers J."/>
            <person name="Rivas-Marin E."/>
            <person name="Kohn T."/>
            <person name="Peeters S.H."/>
            <person name="Heuer A."/>
            <person name="Rast P."/>
            <person name="Oberbeckmann S."/>
            <person name="Bunk B."/>
            <person name="Jeske O."/>
            <person name="Meyerdierks A."/>
            <person name="Storesund J.E."/>
            <person name="Kallscheuer N."/>
            <person name="Luecker S."/>
            <person name="Lage O.M."/>
            <person name="Pohl T."/>
            <person name="Merkel B.J."/>
            <person name="Hornburger P."/>
            <person name="Mueller R.-W."/>
            <person name="Bruemmer F."/>
            <person name="Labrenz M."/>
            <person name="Spormann A.M."/>
            <person name="Op Den Camp H."/>
            <person name="Overmann J."/>
            <person name="Amann R."/>
            <person name="Jetten M.S.M."/>
            <person name="Mascher T."/>
            <person name="Medema M.H."/>
            <person name="Devos D.P."/>
            <person name="Kaster A.-K."/>
            <person name="Ovreas L."/>
            <person name="Rohde M."/>
            <person name="Galperin M.Y."/>
            <person name="Jogler C."/>
        </authorList>
    </citation>
    <scope>NUCLEOTIDE SEQUENCE [LARGE SCALE GENOMIC DNA]</scope>
    <source>
        <strain evidence="1 2">Mal64</strain>
    </source>
</reference>
<organism evidence="1 2">
    <name type="scientific">Pseudobythopirellula maris</name>
    <dbReference type="NCBI Taxonomy" id="2527991"/>
    <lineage>
        <taxon>Bacteria</taxon>
        <taxon>Pseudomonadati</taxon>
        <taxon>Planctomycetota</taxon>
        <taxon>Planctomycetia</taxon>
        <taxon>Pirellulales</taxon>
        <taxon>Lacipirellulaceae</taxon>
        <taxon>Pseudobythopirellula</taxon>
    </lineage>
</organism>
<proteinExistence type="predicted"/>
<evidence type="ECO:0000313" key="2">
    <source>
        <dbReference type="Proteomes" id="UP000315440"/>
    </source>
</evidence>
<sequence length="448" mass="50185">MREHVVLLSIPALREQDLAHMPQLSSLMGDGDRAPMAASLPAVTCPVQVNMTTGLPPAGHGITSNGLWDRERRELEMWTAWNDKVEAPQIWDRMHEFDPSLTAAAWFPLYAKGCGADYVCWPAPKHEPDGSESLWCYTKPEGMYQELLDELGHFPLQHFWGPMANIKSTEWIVTSAIRCAERFKPNFFYVYLQHLDYASQKLGPDSPEAIAALGELDAEIGRLADGFRAAYGDDQHILWLAASEYVVTPVDHVVYPNRVLREAGLTTITLDDDGKERLDLKASQAWALADHQHAHVYVRDRDAATIQKVVELFKNREGVAEVLGADEQAKHEIAHDRTGDVVLVSEPNSWMAYYYWLDDEKAPAFARQVDIHRKTGYDPVEMHVDMAAMKAGLGPIPLDASLVCGSHGAPPREERQRGVMLSSERGVFVERTLADVDVCEMVLRQFGV</sequence>
<dbReference type="InterPro" id="IPR017850">
    <property type="entry name" value="Alkaline_phosphatase_core_sf"/>
</dbReference>
<dbReference type="PANTHER" id="PTHR10151:SF120">
    <property type="entry name" value="BIS(5'-ADENOSYL)-TRIPHOSPHATASE"/>
    <property type="match status" value="1"/>
</dbReference>
<evidence type="ECO:0000313" key="1">
    <source>
        <dbReference type="EMBL" id="TWT87389.1"/>
    </source>
</evidence>
<dbReference type="Proteomes" id="UP000315440">
    <property type="component" value="Unassembled WGS sequence"/>
</dbReference>
<accession>A0A5C5ZJ63</accession>
<keyword evidence="2" id="KW-1185">Reference proteome</keyword>
<dbReference type="OrthoDB" id="9771966at2"/>
<dbReference type="AlphaFoldDB" id="A0A5C5ZJ63"/>
<dbReference type="SUPFAM" id="SSF53649">
    <property type="entry name" value="Alkaline phosphatase-like"/>
    <property type="match status" value="1"/>
</dbReference>
<dbReference type="Gene3D" id="3.40.720.10">
    <property type="entry name" value="Alkaline Phosphatase, subunit A"/>
    <property type="match status" value="1"/>
</dbReference>
<comment type="caution">
    <text evidence="1">The sequence shown here is derived from an EMBL/GenBank/DDBJ whole genome shotgun (WGS) entry which is preliminary data.</text>
</comment>
<protein>
    <submittedName>
        <fullName evidence="1">Type I phosphodiesterase / nucleotide pyrophosphatase</fullName>
    </submittedName>
</protein>
<dbReference type="GO" id="GO:0016787">
    <property type="term" value="F:hydrolase activity"/>
    <property type="evidence" value="ECO:0007669"/>
    <property type="project" value="UniProtKB-ARBA"/>
</dbReference>
<gene>
    <name evidence="1" type="ORF">Mal64_29280</name>
</gene>
<dbReference type="PANTHER" id="PTHR10151">
    <property type="entry name" value="ECTONUCLEOTIDE PYROPHOSPHATASE/PHOSPHODIESTERASE"/>
    <property type="match status" value="1"/>
</dbReference>